<dbReference type="STRING" id="114686.BM536_034395"/>
<protein>
    <recommendedName>
        <fullName evidence="4">DoxX family protein</fullName>
    </recommendedName>
</protein>
<dbReference type="OrthoDB" id="3267263at2"/>
<reference evidence="3" key="1">
    <citation type="submission" date="2016-11" db="EMBL/GenBank/DDBJ databases">
        <authorList>
            <person name="Schniete J.K."/>
            <person name="Salih T."/>
            <person name="Algora Gallardo L."/>
            <person name="Martinez Fernandez S."/>
            <person name="Herron P.R."/>
        </authorList>
    </citation>
    <scope>NUCLEOTIDE SEQUENCE [LARGE SCALE GENOMIC DNA]</scope>
    <source>
        <strain evidence="3">DSM 41896</strain>
    </source>
</reference>
<dbReference type="AlphaFoldDB" id="A0A1V6ML74"/>
<proteinExistence type="predicted"/>
<keyword evidence="1" id="KW-1133">Transmembrane helix</keyword>
<gene>
    <name evidence="2" type="ORF">BM536_034395</name>
</gene>
<name>A0A1V6ML74_9ACTN</name>
<reference evidence="2 3" key="2">
    <citation type="submission" date="2017-02" db="EMBL/GenBank/DDBJ databases">
        <title>Draft genome sequence of Streptomyces phaeoluteigriseus type strain DSM41896.</title>
        <authorList>
            <person name="Salih T.S."/>
            <person name="Algora Gallardo L."/>
            <person name="Melo Santos T."/>
            <person name="Filgueira Martinez S."/>
            <person name="Herron P.R."/>
        </authorList>
    </citation>
    <scope>NUCLEOTIDE SEQUENCE [LARGE SCALE GENOMIC DNA]</scope>
    <source>
        <strain evidence="2 3">DSM 41896</strain>
    </source>
</reference>
<feature type="transmembrane region" description="Helical" evidence="1">
    <location>
        <begin position="70"/>
        <end position="102"/>
    </location>
</feature>
<comment type="caution">
    <text evidence="2">The sequence shown here is derived from an EMBL/GenBank/DDBJ whole genome shotgun (WGS) entry which is preliminary data.</text>
</comment>
<dbReference type="RefSeq" id="WP_073498480.1">
    <property type="nucleotide sequence ID" value="NZ_MPOH02000019.1"/>
</dbReference>
<accession>A0A1V6ML74</accession>
<dbReference type="EMBL" id="MPOH02000019">
    <property type="protein sequence ID" value="OQD53086.1"/>
    <property type="molecule type" value="Genomic_DNA"/>
</dbReference>
<organism evidence="2 3">
    <name type="scientific">Streptomyces phaeoluteigriseus</name>
    <dbReference type="NCBI Taxonomy" id="114686"/>
    <lineage>
        <taxon>Bacteria</taxon>
        <taxon>Bacillati</taxon>
        <taxon>Actinomycetota</taxon>
        <taxon>Actinomycetes</taxon>
        <taxon>Kitasatosporales</taxon>
        <taxon>Streptomycetaceae</taxon>
        <taxon>Streptomyces</taxon>
        <taxon>Streptomyces aurantiacus group</taxon>
    </lineage>
</organism>
<evidence type="ECO:0000313" key="2">
    <source>
        <dbReference type="EMBL" id="OQD53086.1"/>
    </source>
</evidence>
<keyword evidence="1" id="KW-0812">Transmembrane</keyword>
<sequence length="160" mass="16622">MASDSAWGRVARQLPLRLTVGSFILSSGLSKRGADQATAEQLHGFATTTYPFLGTLDAQKFTRLLSAGEIAVAAALLLPVVPAAVAGAALTGFSCGTLGLYLRTPGMRQDGGLRPTEQGIPLAKDVWMLGVGLSLLADGLTGRRGPATTALGACRRMLRR</sequence>
<keyword evidence="1" id="KW-0472">Membrane</keyword>
<evidence type="ECO:0000256" key="1">
    <source>
        <dbReference type="SAM" id="Phobius"/>
    </source>
</evidence>
<evidence type="ECO:0008006" key="4">
    <source>
        <dbReference type="Google" id="ProtNLM"/>
    </source>
</evidence>
<evidence type="ECO:0000313" key="3">
    <source>
        <dbReference type="Proteomes" id="UP000184286"/>
    </source>
</evidence>
<dbReference type="Proteomes" id="UP000184286">
    <property type="component" value="Unassembled WGS sequence"/>
</dbReference>